<dbReference type="CDD" id="cd10967">
    <property type="entry name" value="CE4_GLA_like_6s"/>
    <property type="match status" value="1"/>
</dbReference>
<keyword evidence="2" id="KW-0175">Coiled coil</keyword>
<dbReference type="AlphaFoldDB" id="F0R9U0"/>
<feature type="coiled-coil region" evidence="2">
    <location>
        <begin position="150"/>
        <end position="177"/>
    </location>
</feature>
<evidence type="ECO:0000256" key="2">
    <source>
        <dbReference type="SAM" id="Coils"/>
    </source>
</evidence>
<organism evidence="5 6">
    <name type="scientific">Cellulophaga lytica (strain ATCC 23178 / DSM 7489 / JCM 8516 / NBRC 14961 / NCIMB 1423 / VKM B-1433 / Cy l20)</name>
    <dbReference type="NCBI Taxonomy" id="867900"/>
    <lineage>
        <taxon>Bacteria</taxon>
        <taxon>Pseudomonadati</taxon>
        <taxon>Bacteroidota</taxon>
        <taxon>Flavobacteriia</taxon>
        <taxon>Flavobacteriales</taxon>
        <taxon>Flavobacteriaceae</taxon>
        <taxon>Cellulophaga</taxon>
    </lineage>
</organism>
<accession>F0R9U0</accession>
<reference evidence="5 6" key="1">
    <citation type="journal article" date="2011" name="Stand. Genomic Sci.">
        <title>Complete genome sequence of Cellulophaga lytica type strain (LIM- 21).</title>
        <authorList>
            <person name="Pati A."/>
            <person name="Abt B."/>
            <person name="Teshima H."/>
            <person name="Nolan M."/>
            <person name="Lapidus A."/>
            <person name="Lucas S."/>
            <person name="Hammon N."/>
            <person name="Deshpande S."/>
            <person name="Cheng J.F."/>
            <person name="Tapia R."/>
            <person name="Han C."/>
            <person name="Goodwin L."/>
            <person name="Pitluck S."/>
            <person name="Liolios K."/>
            <person name="Pagani I."/>
            <person name="Mavromatis K."/>
            <person name="Ovchinikova G."/>
            <person name="Chen A."/>
            <person name="Palaniappan K."/>
            <person name="Land M."/>
            <person name="Hauser L."/>
            <person name="Jeffries C.D."/>
            <person name="Detter J.C."/>
            <person name="Brambilla E.M."/>
            <person name="Kannan K.P."/>
            <person name="Rohde M."/>
            <person name="Spring S."/>
            <person name="Goker M."/>
            <person name="Woyke T."/>
            <person name="Bristow J."/>
            <person name="Eisen J.A."/>
            <person name="Markowitz V."/>
            <person name="Hugenholtz P."/>
            <person name="Kyrpides N.C."/>
            <person name="Klenk H.P."/>
            <person name="Ivanova N."/>
        </authorList>
    </citation>
    <scope>NUCLEOTIDE SEQUENCE [LARGE SCALE GENOMIC DNA]</scope>
    <source>
        <strain evidence="6">ATCC 23178 / DSM 7489 / JCM 8516 / NBRC 14961 / NCIMB 1423 / VKM B-1433 / Cy l20</strain>
    </source>
</reference>
<sequence>MFMFKIRFFFIVNFAFFLMINSSCSKDIDEIIDTVVVQENDSVPDVVPKNAKDSLGIISYIELPPEGTNGFGVEDLDVEIATWFGFKRSSVTHTWDDSNYNQINIAIPLYDSFNLKTTLFSLPNKIKDWEPYKKAYDNGHEVASHSLNHLNFEKITSSQIENELKESKNEINKKMQTVNCLTFAYPYCTSESYGLTEKYYIAARSCKNSIQSNKPSDYYDLGGVLCGETTQYFLGEQLNDLAQKSIDTNGWAIYLFHNIDTEGGFSVNSQELKKHLTYLNQNINIYWVATFVDVVKYIKEREAATLKVENQTSNLIEISITDNLDDSIYNHPITVKKKIPFETIDSSLVVKQSNVQLDYGIAKLGASKFVIFNATPDKGTVSISF</sequence>
<dbReference type="KEGG" id="cly:Celly_2618"/>
<dbReference type="SUPFAM" id="SSF88713">
    <property type="entry name" value="Glycoside hydrolase/deacetylase"/>
    <property type="match status" value="1"/>
</dbReference>
<keyword evidence="6" id="KW-1185">Reference proteome</keyword>
<proteinExistence type="predicted"/>
<dbReference type="Proteomes" id="UP000007487">
    <property type="component" value="Chromosome"/>
</dbReference>
<feature type="signal peptide" evidence="3">
    <location>
        <begin position="1"/>
        <end position="25"/>
    </location>
</feature>
<dbReference type="InterPro" id="IPR002509">
    <property type="entry name" value="NODB_dom"/>
</dbReference>
<evidence type="ECO:0000256" key="3">
    <source>
        <dbReference type="SAM" id="SignalP"/>
    </source>
</evidence>
<gene>
    <name evidence="5" type="ordered locus">Celly_2618</name>
</gene>
<evidence type="ECO:0000313" key="6">
    <source>
        <dbReference type="Proteomes" id="UP000007487"/>
    </source>
</evidence>
<dbReference type="Gene3D" id="3.20.20.370">
    <property type="entry name" value="Glycoside hydrolase/deacetylase"/>
    <property type="match status" value="1"/>
</dbReference>
<dbReference type="HOGENOM" id="CLU_785130_0_0_10"/>
<protein>
    <submittedName>
        <fullName evidence="5">Polysaccharide deacetylase</fullName>
    </submittedName>
</protein>
<dbReference type="InterPro" id="IPR051398">
    <property type="entry name" value="Polysacch_Deacetylase"/>
</dbReference>
<evidence type="ECO:0000313" key="5">
    <source>
        <dbReference type="EMBL" id="ADY30435.1"/>
    </source>
</evidence>
<dbReference type="GO" id="GO:0005975">
    <property type="term" value="P:carbohydrate metabolic process"/>
    <property type="evidence" value="ECO:0007669"/>
    <property type="project" value="InterPro"/>
</dbReference>
<name>F0R9U0_CELLC</name>
<feature type="chain" id="PRO_5003259140" evidence="3">
    <location>
        <begin position="26"/>
        <end position="385"/>
    </location>
</feature>
<keyword evidence="1 3" id="KW-0732">Signal</keyword>
<evidence type="ECO:0000259" key="4">
    <source>
        <dbReference type="Pfam" id="PF01522"/>
    </source>
</evidence>
<dbReference type="GO" id="GO:0016810">
    <property type="term" value="F:hydrolase activity, acting on carbon-nitrogen (but not peptide) bonds"/>
    <property type="evidence" value="ECO:0007669"/>
    <property type="project" value="InterPro"/>
</dbReference>
<dbReference type="OrthoDB" id="9778320at2"/>
<evidence type="ECO:0000256" key="1">
    <source>
        <dbReference type="ARBA" id="ARBA00022729"/>
    </source>
</evidence>
<dbReference type="Pfam" id="PF01522">
    <property type="entry name" value="Polysacc_deac_1"/>
    <property type="match status" value="1"/>
</dbReference>
<dbReference type="PANTHER" id="PTHR34216:SF11">
    <property type="entry name" value="CHITOOLIGOSACCHARIDE DEACETYLASE"/>
    <property type="match status" value="1"/>
</dbReference>
<dbReference type="eggNOG" id="COG0726">
    <property type="taxonomic scope" value="Bacteria"/>
</dbReference>
<dbReference type="PANTHER" id="PTHR34216">
    <property type="match status" value="1"/>
</dbReference>
<feature type="domain" description="NodB homology" evidence="4">
    <location>
        <begin position="88"/>
        <end position="189"/>
    </location>
</feature>
<dbReference type="InterPro" id="IPR011330">
    <property type="entry name" value="Glyco_hydro/deAcase_b/a-brl"/>
</dbReference>
<dbReference type="STRING" id="867900.Celly_2618"/>
<dbReference type="EMBL" id="CP002534">
    <property type="protein sequence ID" value="ADY30435.1"/>
    <property type="molecule type" value="Genomic_DNA"/>
</dbReference>